<evidence type="ECO:0000256" key="4">
    <source>
        <dbReference type="ARBA" id="ARBA00022679"/>
    </source>
</evidence>
<keyword evidence="7 20" id="KW-0540">Nuclease</keyword>
<dbReference type="EMBL" id="CYSF01000015">
    <property type="protein sequence ID" value="CUH85466.1"/>
    <property type="molecule type" value="Genomic_DNA"/>
</dbReference>
<evidence type="ECO:0000256" key="10">
    <source>
        <dbReference type="ARBA" id="ARBA00022839"/>
    </source>
</evidence>
<dbReference type="InterPro" id="IPR036397">
    <property type="entry name" value="RNaseH_sf"/>
</dbReference>
<keyword evidence="10 20" id="KW-0269">Exonuclease</keyword>
<dbReference type="FunFam" id="3.30.420.10:FF:000012">
    <property type="entry name" value="DNA polymerase III subunit epsilon"/>
    <property type="match status" value="1"/>
</dbReference>
<dbReference type="OrthoDB" id="9804290at2"/>
<dbReference type="SMART" id="SM00479">
    <property type="entry name" value="EXOIII"/>
    <property type="match status" value="1"/>
</dbReference>
<feature type="binding site" evidence="18">
    <location>
        <position position="9"/>
    </location>
    <ligand>
        <name>substrate</name>
    </ligand>
</feature>
<name>A0A0P1GRS7_9RHOB</name>
<protein>
    <recommendedName>
        <fullName evidence="3 20">DNA polymerase III subunit epsilon</fullName>
        <ecNumber evidence="2 20">2.7.7.7</ecNumber>
    </recommendedName>
</protein>
<dbReference type="PANTHER" id="PTHR30231">
    <property type="entry name" value="DNA POLYMERASE III SUBUNIT EPSILON"/>
    <property type="match status" value="1"/>
</dbReference>
<dbReference type="STRING" id="340021.TM5383_02700"/>
<evidence type="ECO:0000256" key="15">
    <source>
        <dbReference type="ARBA" id="ARBA00026073"/>
    </source>
</evidence>
<dbReference type="GO" id="GO:0005829">
    <property type="term" value="C:cytosol"/>
    <property type="evidence" value="ECO:0007669"/>
    <property type="project" value="TreeGrafter"/>
</dbReference>
<feature type="binding site" evidence="18">
    <location>
        <position position="52"/>
    </location>
    <ligand>
        <name>substrate</name>
    </ligand>
</feature>
<feature type="active site" description="Proton acceptor" evidence="17">
    <location>
        <position position="163"/>
    </location>
</feature>
<evidence type="ECO:0000256" key="3">
    <source>
        <dbReference type="ARBA" id="ARBA00020352"/>
    </source>
</evidence>
<keyword evidence="8 19" id="KW-0479">Metal-binding</keyword>
<evidence type="ECO:0000256" key="2">
    <source>
        <dbReference type="ARBA" id="ARBA00012417"/>
    </source>
</evidence>
<evidence type="ECO:0000256" key="16">
    <source>
        <dbReference type="ARBA" id="ARBA00049244"/>
    </source>
</evidence>
<dbReference type="InterPro" id="IPR006054">
    <property type="entry name" value="DnaQ"/>
</dbReference>
<dbReference type="Proteomes" id="UP000051681">
    <property type="component" value="Unassembled WGS sequence"/>
</dbReference>
<evidence type="ECO:0000256" key="20">
    <source>
        <dbReference type="RuleBase" id="RU364087"/>
    </source>
</evidence>
<dbReference type="InterPro" id="IPR012337">
    <property type="entry name" value="RNaseH-like_sf"/>
</dbReference>
<dbReference type="NCBIfam" id="TIGR00573">
    <property type="entry name" value="dnaq"/>
    <property type="match status" value="1"/>
</dbReference>
<keyword evidence="9 20" id="KW-0378">Hydrolase</keyword>
<feature type="binding site" evidence="19">
    <location>
        <position position="168"/>
    </location>
    <ligand>
        <name>a divalent metal cation</name>
        <dbReference type="ChEBI" id="CHEBI:60240"/>
        <label>1</label>
        <note>catalytic</note>
    </ligand>
</feature>
<keyword evidence="5 20" id="KW-0548">Nucleotidyltransferase</keyword>
<dbReference type="AlphaFoldDB" id="A0A0P1GRS7"/>
<dbReference type="Gene3D" id="3.30.420.10">
    <property type="entry name" value="Ribonuclease H-like superfamily/Ribonuclease H"/>
    <property type="match status" value="1"/>
</dbReference>
<evidence type="ECO:0000256" key="18">
    <source>
        <dbReference type="PIRSR" id="PIRSR606309-2"/>
    </source>
</evidence>
<evidence type="ECO:0000256" key="1">
    <source>
        <dbReference type="ARBA" id="ARBA00001936"/>
    </source>
</evidence>
<keyword evidence="11 19" id="KW-0460">Magnesium</keyword>
<keyword evidence="4 20" id="KW-0808">Transferase</keyword>
<comment type="cofactor">
    <cofactor evidence="1 20">
        <name>Mn(2+)</name>
        <dbReference type="ChEBI" id="CHEBI:29035"/>
    </cofactor>
</comment>
<dbReference type="GO" id="GO:0003887">
    <property type="term" value="F:DNA-directed DNA polymerase activity"/>
    <property type="evidence" value="ECO:0007669"/>
    <property type="project" value="UniProtKB-KW"/>
</dbReference>
<dbReference type="SUPFAM" id="SSF53098">
    <property type="entry name" value="Ribonuclease H-like"/>
    <property type="match status" value="1"/>
</dbReference>
<dbReference type="CDD" id="cd06131">
    <property type="entry name" value="DNA_pol_III_epsilon_Ecoli_like"/>
    <property type="match status" value="1"/>
</dbReference>
<keyword evidence="12 20" id="KW-0239">DNA-directed DNA polymerase</keyword>
<evidence type="ECO:0000256" key="11">
    <source>
        <dbReference type="ARBA" id="ARBA00022842"/>
    </source>
</evidence>
<evidence type="ECO:0000256" key="7">
    <source>
        <dbReference type="ARBA" id="ARBA00022722"/>
    </source>
</evidence>
<feature type="binding site" evidence="18">
    <location>
        <position position="168"/>
    </location>
    <ligand>
        <name>substrate</name>
    </ligand>
</feature>
<dbReference type="InterPro" id="IPR006309">
    <property type="entry name" value="DnaQ_proteo"/>
</dbReference>
<dbReference type="GO" id="GO:0003677">
    <property type="term" value="F:DNA binding"/>
    <property type="evidence" value="ECO:0007669"/>
    <property type="project" value="InterPro"/>
</dbReference>
<evidence type="ECO:0000256" key="6">
    <source>
        <dbReference type="ARBA" id="ARBA00022705"/>
    </source>
</evidence>
<evidence type="ECO:0000313" key="24">
    <source>
        <dbReference type="Proteomes" id="UP000051681"/>
    </source>
</evidence>
<dbReference type="InterPro" id="IPR013520">
    <property type="entry name" value="Ribonucl_H"/>
</dbReference>
<evidence type="ECO:0000256" key="5">
    <source>
        <dbReference type="ARBA" id="ARBA00022695"/>
    </source>
</evidence>
<dbReference type="NCBIfam" id="TIGR01406">
    <property type="entry name" value="dnaQ_proteo"/>
    <property type="match status" value="1"/>
</dbReference>
<evidence type="ECO:0000256" key="19">
    <source>
        <dbReference type="PIRSR" id="PIRSR606309-3"/>
    </source>
</evidence>
<evidence type="ECO:0000313" key="23">
    <source>
        <dbReference type="EMBL" id="CUH85466.1"/>
    </source>
</evidence>
<feature type="binding site" evidence="18">
    <location>
        <position position="57"/>
    </location>
    <ligand>
        <name>substrate</name>
    </ligand>
</feature>
<dbReference type="Pfam" id="PF00929">
    <property type="entry name" value="RNase_T"/>
    <property type="match status" value="1"/>
</dbReference>
<feature type="region of interest" description="Disordered" evidence="21">
    <location>
        <begin position="200"/>
        <end position="227"/>
    </location>
</feature>
<comment type="cofactor">
    <cofactor evidence="19">
        <name>Mg(2+)</name>
        <dbReference type="ChEBI" id="CHEBI:18420"/>
    </cofactor>
    <cofactor evidence="19">
        <name>Mn(2+)</name>
        <dbReference type="ChEBI" id="CHEBI:29035"/>
    </cofactor>
    <text evidence="19">Binds 2 divalent metal cations. Magnesium or manganese.</text>
</comment>
<feature type="domain" description="Exonuclease" evidence="22">
    <location>
        <begin position="2"/>
        <end position="185"/>
    </location>
</feature>
<dbReference type="GO" id="GO:0045004">
    <property type="term" value="P:DNA replication proofreading"/>
    <property type="evidence" value="ECO:0007669"/>
    <property type="project" value="TreeGrafter"/>
</dbReference>
<feature type="binding site" evidence="18">
    <location>
        <position position="7"/>
    </location>
    <ligand>
        <name>substrate</name>
    </ligand>
</feature>
<feature type="binding site" evidence="19">
    <location>
        <position position="7"/>
    </location>
    <ligand>
        <name>a divalent metal cation</name>
        <dbReference type="ChEBI" id="CHEBI:60240"/>
        <label>1</label>
        <note>catalytic</note>
    </ligand>
</feature>
<reference evidence="23 24" key="1">
    <citation type="submission" date="2015-09" db="EMBL/GenBank/DDBJ databases">
        <authorList>
            <consortium name="Swine Surveillance"/>
        </authorList>
    </citation>
    <scope>NUCLEOTIDE SEQUENCE [LARGE SCALE GENOMIC DNA]</scope>
    <source>
        <strain evidence="23 24">CECT 8383</strain>
    </source>
</reference>
<sequence length="246" mass="27374">MRQIVLDTETTGFEAEGSDRIVEIGCLELFNHMPTGKTFHVYTNPERMMPDEAFGVHGIGPDLLEPPQDPKPGQVTLRDKPLFKEVAQGFLDFVQDSQMVIHNAKFDMRFLNAELKRNGFRTLPMEQSLDTLAMARKKFPGSPATLDALCRRYGIDNSNRVLHGALLDSEILADVYLEMIGGRQPDFGLSAVAGTGATEGTVGDDWRPFPRPAKLPPRITEEETAAHATFVDKMGDDALWKKLSEQ</sequence>
<evidence type="ECO:0000259" key="22">
    <source>
        <dbReference type="SMART" id="SM00479"/>
    </source>
</evidence>
<keyword evidence="24" id="KW-1185">Reference proteome</keyword>
<evidence type="ECO:0000256" key="8">
    <source>
        <dbReference type="ARBA" id="ARBA00022723"/>
    </source>
</evidence>
<dbReference type="GO" id="GO:0046872">
    <property type="term" value="F:metal ion binding"/>
    <property type="evidence" value="ECO:0007669"/>
    <property type="project" value="UniProtKB-KW"/>
</dbReference>
<dbReference type="RefSeq" id="WP_058319544.1">
    <property type="nucleotide sequence ID" value="NZ_CYSF01000015.1"/>
</dbReference>
<accession>A0A0P1GRS7</accession>
<evidence type="ECO:0000256" key="13">
    <source>
        <dbReference type="ARBA" id="ARBA00023211"/>
    </source>
</evidence>
<proteinExistence type="predicted"/>
<evidence type="ECO:0000256" key="17">
    <source>
        <dbReference type="PIRSR" id="PIRSR606309-1"/>
    </source>
</evidence>
<dbReference type="EC" id="2.7.7.7" evidence="2 20"/>
<evidence type="ECO:0000256" key="14">
    <source>
        <dbReference type="ARBA" id="ARBA00025483"/>
    </source>
</evidence>
<dbReference type="NCBIfam" id="NF004316">
    <property type="entry name" value="PRK05711.1"/>
    <property type="match status" value="1"/>
</dbReference>
<feature type="binding site" evidence="19">
    <location>
        <position position="9"/>
    </location>
    <ligand>
        <name>a divalent metal cation</name>
        <dbReference type="ChEBI" id="CHEBI:60240"/>
        <label>1</label>
        <note>catalytic</note>
    </ligand>
</feature>
<comment type="function">
    <text evidence="14 20">DNA polymerase III is a complex, multichain enzyme responsible for most of the replicative synthesis in bacteria. The epsilon subunit contain the editing function and is a proofreading 3'-5' exonuclease.</text>
</comment>
<evidence type="ECO:0000256" key="21">
    <source>
        <dbReference type="SAM" id="MobiDB-lite"/>
    </source>
</evidence>
<organism evidence="23 24">
    <name type="scientific">Thalassovita mediterranea</name>
    <dbReference type="NCBI Taxonomy" id="340021"/>
    <lineage>
        <taxon>Bacteria</taxon>
        <taxon>Pseudomonadati</taxon>
        <taxon>Pseudomonadota</taxon>
        <taxon>Alphaproteobacteria</taxon>
        <taxon>Rhodobacterales</taxon>
        <taxon>Roseobacteraceae</taxon>
        <taxon>Thalassovita</taxon>
    </lineage>
</organism>
<comment type="catalytic activity">
    <reaction evidence="16 20">
        <text>DNA(n) + a 2'-deoxyribonucleoside 5'-triphosphate = DNA(n+1) + diphosphate</text>
        <dbReference type="Rhea" id="RHEA:22508"/>
        <dbReference type="Rhea" id="RHEA-COMP:17339"/>
        <dbReference type="Rhea" id="RHEA-COMP:17340"/>
        <dbReference type="ChEBI" id="CHEBI:33019"/>
        <dbReference type="ChEBI" id="CHEBI:61560"/>
        <dbReference type="ChEBI" id="CHEBI:173112"/>
        <dbReference type="EC" id="2.7.7.7"/>
    </reaction>
</comment>
<gene>
    <name evidence="20 23" type="primary">dnaQ</name>
    <name evidence="23" type="ORF">TM5383_02700</name>
</gene>
<evidence type="ECO:0000256" key="9">
    <source>
        <dbReference type="ARBA" id="ARBA00022801"/>
    </source>
</evidence>
<evidence type="ECO:0000256" key="12">
    <source>
        <dbReference type="ARBA" id="ARBA00022932"/>
    </source>
</evidence>
<keyword evidence="6 20" id="KW-0235">DNA replication</keyword>
<keyword evidence="13 19" id="KW-0464">Manganese</keyword>
<comment type="subunit">
    <text evidence="15 20">DNA polymerase III contains a core (composed of alpha, epsilon and theta chains) that associates with a tau subunit. This core dimerizes to form the POLIII' complex. PolIII' associates with the gamma complex (composed of gamma, delta, delta', psi and chi chains) and with the beta chain to form the complete DNA polymerase III complex.</text>
</comment>
<dbReference type="GO" id="GO:0008408">
    <property type="term" value="F:3'-5' exonuclease activity"/>
    <property type="evidence" value="ECO:0007669"/>
    <property type="project" value="TreeGrafter"/>
</dbReference>
<dbReference type="PANTHER" id="PTHR30231:SF41">
    <property type="entry name" value="DNA POLYMERASE III SUBUNIT EPSILON"/>
    <property type="match status" value="1"/>
</dbReference>